<dbReference type="GO" id="GO:0006535">
    <property type="term" value="P:cysteine biosynthetic process from serine"/>
    <property type="evidence" value="ECO:0007669"/>
    <property type="project" value="InterPro"/>
</dbReference>
<protein>
    <recommendedName>
        <fullName evidence="2 6">Serine acetyltransferase</fullName>
        <ecNumber evidence="6">2.3.1.30</ecNumber>
    </recommendedName>
</protein>
<keyword evidence="3 6" id="KW-0808">Transferase</keyword>
<dbReference type="Pfam" id="PF00132">
    <property type="entry name" value="Hexapep"/>
    <property type="match status" value="1"/>
</dbReference>
<dbReference type="InterPro" id="IPR018357">
    <property type="entry name" value="Hexapep_transf_CS"/>
</dbReference>
<dbReference type="GO" id="GO:0005737">
    <property type="term" value="C:cytoplasm"/>
    <property type="evidence" value="ECO:0007669"/>
    <property type="project" value="InterPro"/>
</dbReference>
<comment type="similarity">
    <text evidence="1 6">Belongs to the transferase hexapeptide repeat family.</text>
</comment>
<evidence type="ECO:0000256" key="6">
    <source>
        <dbReference type="PIRNR" id="PIRNR000441"/>
    </source>
</evidence>
<dbReference type="RefSeq" id="WP_098614620.1">
    <property type="nucleotide sequence ID" value="NZ_NVAP01000049.1"/>
</dbReference>
<dbReference type="CDD" id="cd03354">
    <property type="entry name" value="LbH_SAT"/>
    <property type="match status" value="1"/>
</dbReference>
<evidence type="ECO:0000256" key="1">
    <source>
        <dbReference type="ARBA" id="ARBA00007274"/>
    </source>
</evidence>
<dbReference type="Gene3D" id="2.160.10.10">
    <property type="entry name" value="Hexapeptide repeat proteins"/>
    <property type="match status" value="1"/>
</dbReference>
<dbReference type="SUPFAM" id="SSF51161">
    <property type="entry name" value="Trimeric LpxA-like enzymes"/>
    <property type="match status" value="1"/>
</dbReference>
<proteinExistence type="inferred from homology"/>
<reference evidence="7 8" key="1">
    <citation type="submission" date="2017-09" db="EMBL/GenBank/DDBJ databases">
        <title>Large-scale bioinformatics analysis of Bacillus genomes uncovers conserved roles of natural products in bacterial physiology.</title>
        <authorList>
            <consortium name="Agbiome Team Llc"/>
            <person name="Bleich R.M."/>
            <person name="Grubbs K.J."/>
            <person name="Santa Maria K.C."/>
            <person name="Allen S.E."/>
            <person name="Farag S."/>
            <person name="Shank E.A."/>
            <person name="Bowers A."/>
        </authorList>
    </citation>
    <scope>NUCLEOTIDE SEQUENCE [LARGE SCALE GENOMIC DNA]</scope>
    <source>
        <strain evidence="7 8">AFS070861</strain>
    </source>
</reference>
<comment type="catalytic activity">
    <reaction evidence="6">
        <text>L-serine + acetyl-CoA = O-acetyl-L-serine + CoA</text>
        <dbReference type="Rhea" id="RHEA:24560"/>
        <dbReference type="ChEBI" id="CHEBI:33384"/>
        <dbReference type="ChEBI" id="CHEBI:57287"/>
        <dbReference type="ChEBI" id="CHEBI:57288"/>
        <dbReference type="ChEBI" id="CHEBI:58340"/>
        <dbReference type="EC" id="2.3.1.30"/>
    </reaction>
</comment>
<dbReference type="InterPro" id="IPR045304">
    <property type="entry name" value="LbH_SAT"/>
</dbReference>
<accession>A0A2B2LJ56</accession>
<dbReference type="InterPro" id="IPR001451">
    <property type="entry name" value="Hexapep"/>
</dbReference>
<dbReference type="InterPro" id="IPR005881">
    <property type="entry name" value="Ser_O-AcTrfase"/>
</dbReference>
<evidence type="ECO:0000313" key="8">
    <source>
        <dbReference type="Proteomes" id="UP000224386"/>
    </source>
</evidence>
<name>A0A2B2LJ56_BACCE</name>
<evidence type="ECO:0000256" key="4">
    <source>
        <dbReference type="ARBA" id="ARBA00022737"/>
    </source>
</evidence>
<dbReference type="GO" id="GO:0009001">
    <property type="term" value="F:serine O-acetyltransferase activity"/>
    <property type="evidence" value="ECO:0007669"/>
    <property type="project" value="UniProtKB-EC"/>
</dbReference>
<sequence length="200" mass="21963">MGIRSIVDKLNIVRSLPAIVAYKTSNNKHIIDKDIDRWKDINNIKNDISKVMLLNWLLVNREEFRNLFYNRINKSIVNTLLRVFYPKMNTLYVSTSDIGAGLFISHGFSTIILANSIGENCWINQQVTIGTKNGVSTPPTIGNNVRIGAGAIVIGNIVIGDNSFIGAGSVVTKDVPENCVVVGNPGRIIKQNGDKVDIAL</sequence>
<dbReference type="PROSITE" id="PS00101">
    <property type="entry name" value="HEXAPEP_TRANSFERASES"/>
    <property type="match status" value="1"/>
</dbReference>
<keyword evidence="5 6" id="KW-0012">Acyltransferase</keyword>
<dbReference type="EMBL" id="NVAP01000049">
    <property type="protein sequence ID" value="PFQ42825.1"/>
    <property type="molecule type" value="Genomic_DNA"/>
</dbReference>
<evidence type="ECO:0000256" key="3">
    <source>
        <dbReference type="ARBA" id="ARBA00022679"/>
    </source>
</evidence>
<evidence type="ECO:0000256" key="5">
    <source>
        <dbReference type="ARBA" id="ARBA00023315"/>
    </source>
</evidence>
<dbReference type="Proteomes" id="UP000224386">
    <property type="component" value="Unassembled WGS sequence"/>
</dbReference>
<dbReference type="PANTHER" id="PTHR42811">
    <property type="entry name" value="SERINE ACETYLTRANSFERASE"/>
    <property type="match status" value="1"/>
</dbReference>
<dbReference type="AlphaFoldDB" id="A0A2B2LJ56"/>
<comment type="caution">
    <text evidence="7">The sequence shown here is derived from an EMBL/GenBank/DDBJ whole genome shotgun (WGS) entry which is preliminary data.</text>
</comment>
<keyword evidence="4" id="KW-0677">Repeat</keyword>
<organism evidence="7 8">
    <name type="scientific">Bacillus cereus</name>
    <dbReference type="NCBI Taxonomy" id="1396"/>
    <lineage>
        <taxon>Bacteria</taxon>
        <taxon>Bacillati</taxon>
        <taxon>Bacillota</taxon>
        <taxon>Bacilli</taxon>
        <taxon>Bacillales</taxon>
        <taxon>Bacillaceae</taxon>
        <taxon>Bacillus</taxon>
        <taxon>Bacillus cereus group</taxon>
    </lineage>
</organism>
<gene>
    <name evidence="7" type="ORF">COK05_24560</name>
</gene>
<dbReference type="PIRSF" id="PIRSF000441">
    <property type="entry name" value="CysE"/>
    <property type="match status" value="1"/>
</dbReference>
<dbReference type="InterPro" id="IPR011004">
    <property type="entry name" value="Trimer_LpxA-like_sf"/>
</dbReference>
<evidence type="ECO:0000313" key="7">
    <source>
        <dbReference type="EMBL" id="PFQ42825.1"/>
    </source>
</evidence>
<dbReference type="EC" id="2.3.1.30" evidence="6"/>
<evidence type="ECO:0000256" key="2">
    <source>
        <dbReference type="ARBA" id="ARBA00018522"/>
    </source>
</evidence>